<proteinExistence type="predicted"/>
<sequence length="112" mass="12458">MGKPTNMLLIDHSLTMPLSELDQIEMGPHGKHQLSIKKKISKSVHAVEGSEQSVSGAGALPRRRNRARARRPDGAATGVYHRDERKRAITVTARCTLRDTTHTRTRIEPDTP</sequence>
<dbReference type="EMBL" id="BGZK01001290">
    <property type="protein sequence ID" value="GBP76392.1"/>
    <property type="molecule type" value="Genomic_DNA"/>
</dbReference>
<gene>
    <name evidence="2" type="ORF">EVAR_74441_1</name>
</gene>
<organism evidence="2 3">
    <name type="scientific">Eumeta variegata</name>
    <name type="common">Bagworm moth</name>
    <name type="synonym">Eumeta japonica</name>
    <dbReference type="NCBI Taxonomy" id="151549"/>
    <lineage>
        <taxon>Eukaryota</taxon>
        <taxon>Metazoa</taxon>
        <taxon>Ecdysozoa</taxon>
        <taxon>Arthropoda</taxon>
        <taxon>Hexapoda</taxon>
        <taxon>Insecta</taxon>
        <taxon>Pterygota</taxon>
        <taxon>Neoptera</taxon>
        <taxon>Endopterygota</taxon>
        <taxon>Lepidoptera</taxon>
        <taxon>Glossata</taxon>
        <taxon>Ditrysia</taxon>
        <taxon>Tineoidea</taxon>
        <taxon>Psychidae</taxon>
        <taxon>Oiketicinae</taxon>
        <taxon>Eumeta</taxon>
    </lineage>
</organism>
<dbReference type="AlphaFoldDB" id="A0A4C1YNA7"/>
<comment type="caution">
    <text evidence="2">The sequence shown here is derived from an EMBL/GenBank/DDBJ whole genome shotgun (WGS) entry which is preliminary data.</text>
</comment>
<reference evidence="2 3" key="1">
    <citation type="journal article" date="2019" name="Commun. Biol.">
        <title>The bagworm genome reveals a unique fibroin gene that provides high tensile strength.</title>
        <authorList>
            <person name="Kono N."/>
            <person name="Nakamura H."/>
            <person name="Ohtoshi R."/>
            <person name="Tomita M."/>
            <person name="Numata K."/>
            <person name="Arakawa K."/>
        </authorList>
    </citation>
    <scope>NUCLEOTIDE SEQUENCE [LARGE SCALE GENOMIC DNA]</scope>
</reference>
<evidence type="ECO:0000313" key="3">
    <source>
        <dbReference type="Proteomes" id="UP000299102"/>
    </source>
</evidence>
<accession>A0A4C1YNA7</accession>
<keyword evidence="3" id="KW-1185">Reference proteome</keyword>
<feature type="region of interest" description="Disordered" evidence="1">
    <location>
        <begin position="46"/>
        <end position="77"/>
    </location>
</feature>
<dbReference type="Proteomes" id="UP000299102">
    <property type="component" value="Unassembled WGS sequence"/>
</dbReference>
<protein>
    <submittedName>
        <fullName evidence="2">Uncharacterized protein</fullName>
    </submittedName>
</protein>
<evidence type="ECO:0000313" key="2">
    <source>
        <dbReference type="EMBL" id="GBP76392.1"/>
    </source>
</evidence>
<name>A0A4C1YNA7_EUMVA</name>
<evidence type="ECO:0000256" key="1">
    <source>
        <dbReference type="SAM" id="MobiDB-lite"/>
    </source>
</evidence>